<dbReference type="GO" id="GO:0004563">
    <property type="term" value="F:beta-N-acetylhexosaminidase activity"/>
    <property type="evidence" value="ECO:0007669"/>
    <property type="project" value="UniProtKB-EC"/>
</dbReference>
<name>A0A318SVN9_9RHOB</name>
<dbReference type="Proteomes" id="UP000248311">
    <property type="component" value="Unassembled WGS sequence"/>
</dbReference>
<sequence>MTLRLDQTYRDGAKFGALVLRLHNLGDAPLRPVRLCYASMTRPANDVAVTGGSFRRRFANHVEVDAAPSTEIAPGEVWEVVMDGLTHAPKNRTQGVLAAWIETADGDRIEAEIGELQPAPGQSRGPQRDYPEGEAALPYAVLPWPATVACDGRSKAAVLVPAADAPKAPFAAVAALHRRLFPVAPQVISLDPVEDSATVTVAKDGALPAGGYALAFDGAAITLRHSDAEGLRHGLITLAQMSHAAQTDSRFALPESGTIEDAPRHGWRGCHIDVARNFRDAEKIARFVDILAWHKLNRMHWHLTDDEGWRLPIPAYPDLAERGGKRGPGTDLDPQYADGPKGQEGRYTVEEVKALVAQGESLGVTLMPEIDTPGHVTALLKTIPGLLDPEEPEDSYRSVQGYPNNALNPALPKTYEVMEVVIDALCDLFPSEVLHMGGDEVDKASWAQSPAAQALREEKGLDGTMGLQSYFLRRVQEMIAAKGRRMGGWDECAEGEGIDPENGVIFAWQKVESVAAMIEDGYDVVAMPGQAYYFDMVQGEGWDAPGAAWAGTVSPKQTYDYEATAGLPEGPGRLIGVEGAIWTETIYTTERFNEMVFPRLSALAEAGWSPAEAKDWTRFCALSRLMPQL</sequence>
<dbReference type="InterPro" id="IPR029018">
    <property type="entry name" value="Hex-like_dom2"/>
</dbReference>
<evidence type="ECO:0000256" key="8">
    <source>
        <dbReference type="PIRSR" id="PIRSR625705-1"/>
    </source>
</evidence>
<evidence type="ECO:0000313" key="12">
    <source>
        <dbReference type="EMBL" id="PYE85673.1"/>
    </source>
</evidence>
<dbReference type="PRINTS" id="PR00738">
    <property type="entry name" value="GLHYDRLASE20"/>
</dbReference>
<dbReference type="PANTHER" id="PTHR22600">
    <property type="entry name" value="BETA-HEXOSAMINIDASE"/>
    <property type="match status" value="1"/>
</dbReference>
<feature type="domain" description="Beta-hexosaminidase bacterial type N-terminal" evidence="11">
    <location>
        <begin position="157"/>
        <end position="262"/>
    </location>
</feature>
<keyword evidence="13" id="KW-1185">Reference proteome</keyword>
<dbReference type="SUPFAM" id="SSF55545">
    <property type="entry name" value="beta-N-acetylhexosaminidase-like domain"/>
    <property type="match status" value="1"/>
</dbReference>
<dbReference type="CDD" id="cd06563">
    <property type="entry name" value="GH20_chitobiase-like"/>
    <property type="match status" value="1"/>
</dbReference>
<dbReference type="GO" id="GO:0016020">
    <property type="term" value="C:membrane"/>
    <property type="evidence" value="ECO:0007669"/>
    <property type="project" value="TreeGrafter"/>
</dbReference>
<keyword evidence="4" id="KW-0378">Hydrolase</keyword>
<evidence type="ECO:0000256" key="5">
    <source>
        <dbReference type="ARBA" id="ARBA00023295"/>
    </source>
</evidence>
<dbReference type="Pfam" id="PF02838">
    <property type="entry name" value="Glyco_hydro_20b"/>
    <property type="match status" value="1"/>
</dbReference>
<protein>
    <recommendedName>
        <fullName evidence="3">beta-N-acetylhexosaminidase</fullName>
        <ecNumber evidence="3">3.2.1.52</ecNumber>
    </recommendedName>
    <alternativeName>
        <fullName evidence="6">Beta-N-acetylhexosaminidase</fullName>
    </alternativeName>
    <alternativeName>
        <fullName evidence="7">N-acetyl-beta-glucosaminidase</fullName>
    </alternativeName>
</protein>
<dbReference type="EMBL" id="QJTE01000001">
    <property type="protein sequence ID" value="PYE85673.1"/>
    <property type="molecule type" value="Genomic_DNA"/>
</dbReference>
<feature type="region of interest" description="Disordered" evidence="9">
    <location>
        <begin position="320"/>
        <end position="343"/>
    </location>
</feature>
<dbReference type="SUPFAM" id="SSF51445">
    <property type="entry name" value="(Trans)glycosidases"/>
    <property type="match status" value="1"/>
</dbReference>
<feature type="active site" description="Proton donor" evidence="8">
    <location>
        <position position="440"/>
    </location>
</feature>
<dbReference type="OrthoDB" id="9763537at2"/>
<dbReference type="GO" id="GO:0005975">
    <property type="term" value="P:carbohydrate metabolic process"/>
    <property type="evidence" value="ECO:0007669"/>
    <property type="project" value="InterPro"/>
</dbReference>
<evidence type="ECO:0000313" key="13">
    <source>
        <dbReference type="Proteomes" id="UP000248311"/>
    </source>
</evidence>
<dbReference type="PANTHER" id="PTHR22600:SF57">
    <property type="entry name" value="BETA-N-ACETYLHEXOSAMINIDASE"/>
    <property type="match status" value="1"/>
</dbReference>
<comment type="similarity">
    <text evidence="2">Belongs to the glycosyl hydrolase 20 family.</text>
</comment>
<dbReference type="InterPro" id="IPR015882">
    <property type="entry name" value="HEX_bac_N"/>
</dbReference>
<feature type="domain" description="Glycoside hydrolase family 20 catalytic" evidence="10">
    <location>
        <begin position="266"/>
        <end position="610"/>
    </location>
</feature>
<dbReference type="EC" id="3.2.1.52" evidence="3"/>
<dbReference type="GO" id="GO:0030203">
    <property type="term" value="P:glycosaminoglycan metabolic process"/>
    <property type="evidence" value="ECO:0007669"/>
    <property type="project" value="TreeGrafter"/>
</dbReference>
<comment type="caution">
    <text evidence="12">The sequence shown here is derived from an EMBL/GenBank/DDBJ whole genome shotgun (WGS) entry which is preliminary data.</text>
</comment>
<evidence type="ECO:0000256" key="9">
    <source>
        <dbReference type="SAM" id="MobiDB-lite"/>
    </source>
</evidence>
<dbReference type="Gene3D" id="3.20.20.80">
    <property type="entry name" value="Glycosidases"/>
    <property type="match status" value="1"/>
</dbReference>
<keyword evidence="5" id="KW-0326">Glycosidase</keyword>
<dbReference type="RefSeq" id="WP_110812707.1">
    <property type="nucleotide sequence ID" value="NZ_QJTE01000001.1"/>
</dbReference>
<dbReference type="AlphaFoldDB" id="A0A318SVN9"/>
<dbReference type="InterPro" id="IPR015883">
    <property type="entry name" value="Glyco_hydro_20_cat"/>
</dbReference>
<evidence type="ECO:0000256" key="3">
    <source>
        <dbReference type="ARBA" id="ARBA00012663"/>
    </source>
</evidence>
<comment type="catalytic activity">
    <reaction evidence="1">
        <text>Hydrolysis of terminal non-reducing N-acetyl-D-hexosamine residues in N-acetyl-beta-D-hexosaminides.</text>
        <dbReference type="EC" id="3.2.1.52"/>
    </reaction>
</comment>
<dbReference type="InterPro" id="IPR017853">
    <property type="entry name" value="GH"/>
</dbReference>
<organism evidence="12 13">
    <name type="scientific">Pseudoroseicyclus aestuarii</name>
    <dbReference type="NCBI Taxonomy" id="1795041"/>
    <lineage>
        <taxon>Bacteria</taxon>
        <taxon>Pseudomonadati</taxon>
        <taxon>Pseudomonadota</taxon>
        <taxon>Alphaproteobacteria</taxon>
        <taxon>Rhodobacterales</taxon>
        <taxon>Paracoccaceae</taxon>
        <taxon>Pseudoroseicyclus</taxon>
    </lineage>
</organism>
<evidence type="ECO:0000259" key="10">
    <source>
        <dbReference type="Pfam" id="PF00728"/>
    </source>
</evidence>
<accession>A0A318SVN9</accession>
<reference evidence="12 13" key="1">
    <citation type="submission" date="2018-06" db="EMBL/GenBank/DDBJ databases">
        <title>Genomic Encyclopedia of Type Strains, Phase III (KMG-III): the genomes of soil and plant-associated and newly described type strains.</title>
        <authorList>
            <person name="Whitman W."/>
        </authorList>
    </citation>
    <scope>NUCLEOTIDE SEQUENCE [LARGE SCALE GENOMIC DNA]</scope>
    <source>
        <strain evidence="12 13">CECT 9025</strain>
    </source>
</reference>
<evidence type="ECO:0000256" key="4">
    <source>
        <dbReference type="ARBA" id="ARBA00022801"/>
    </source>
</evidence>
<evidence type="ECO:0000256" key="7">
    <source>
        <dbReference type="ARBA" id="ARBA00033000"/>
    </source>
</evidence>
<proteinExistence type="inferred from homology"/>
<evidence type="ECO:0000256" key="6">
    <source>
        <dbReference type="ARBA" id="ARBA00030512"/>
    </source>
</evidence>
<evidence type="ECO:0000256" key="1">
    <source>
        <dbReference type="ARBA" id="ARBA00001231"/>
    </source>
</evidence>
<dbReference type="InterPro" id="IPR025705">
    <property type="entry name" value="Beta_hexosaminidase_sua/sub"/>
</dbReference>
<dbReference type="Pfam" id="PF00728">
    <property type="entry name" value="Glyco_hydro_20"/>
    <property type="match status" value="1"/>
</dbReference>
<dbReference type="Gene3D" id="3.30.379.10">
    <property type="entry name" value="Chitobiase/beta-hexosaminidase domain 2-like"/>
    <property type="match status" value="1"/>
</dbReference>
<evidence type="ECO:0000256" key="2">
    <source>
        <dbReference type="ARBA" id="ARBA00006285"/>
    </source>
</evidence>
<gene>
    <name evidence="12" type="ORF">DFP88_101342</name>
</gene>
<evidence type="ECO:0000259" key="11">
    <source>
        <dbReference type="Pfam" id="PF02838"/>
    </source>
</evidence>